<proteinExistence type="inferred from homology"/>
<dbReference type="Proteomes" id="UP000553963">
    <property type="component" value="Unassembled WGS sequence"/>
</dbReference>
<comment type="caution">
    <text evidence="3">The sequence shown here is derived from an EMBL/GenBank/DDBJ whole genome shotgun (WGS) entry which is preliminary data.</text>
</comment>
<evidence type="ECO:0000313" key="4">
    <source>
        <dbReference type="Proteomes" id="UP000553963"/>
    </source>
</evidence>
<dbReference type="Gene3D" id="3.40.50.720">
    <property type="entry name" value="NAD(P)-binding Rossmann-like Domain"/>
    <property type="match status" value="1"/>
</dbReference>
<accession>A0A840AVX7</accession>
<protein>
    <submittedName>
        <fullName evidence="3">NAD(P)-dependent dehydrogenase (Short-subunit alcohol dehydrogenase family)</fullName>
    </submittedName>
</protein>
<dbReference type="EMBL" id="JACIDS010000005">
    <property type="protein sequence ID" value="MBB3933227.1"/>
    <property type="molecule type" value="Genomic_DNA"/>
</dbReference>
<keyword evidence="4" id="KW-1185">Reference proteome</keyword>
<dbReference type="PRINTS" id="PR00080">
    <property type="entry name" value="SDRFAMILY"/>
</dbReference>
<dbReference type="CDD" id="cd05233">
    <property type="entry name" value="SDR_c"/>
    <property type="match status" value="1"/>
</dbReference>
<dbReference type="FunFam" id="3.40.50.720:FF:000084">
    <property type="entry name" value="Short-chain dehydrogenase reductase"/>
    <property type="match status" value="1"/>
</dbReference>
<comment type="similarity">
    <text evidence="1">Belongs to the short-chain dehydrogenases/reductases (SDR) family.</text>
</comment>
<dbReference type="PRINTS" id="PR00081">
    <property type="entry name" value="GDHRDH"/>
</dbReference>
<dbReference type="Pfam" id="PF13561">
    <property type="entry name" value="adh_short_C2"/>
    <property type="match status" value="1"/>
</dbReference>
<sequence>MFGLEDKHVVISGAGGGIGRALVDAFKSAGARITAVDRDSALLAALEGVDTECFELTDHAAATKAAEAILARSGAPDVIVGNAGFTRAEGMASVTPEVWDSEIAVNLTGGYNLVHPFLPAIKAAGGAAIVFISSVNGLAHYGNPAYSAAKAGLIGYARSLAVECGRDGIRANVVCPGSVRTPAWAHRLDKDPGLMDEVSKFYPLGRIVTPQEVAQAVVFLGSPLSGGITGVALPVDAGLMAGNLRFVREIIGA</sequence>
<dbReference type="PANTHER" id="PTHR24321">
    <property type="entry name" value="DEHYDROGENASES, SHORT CHAIN"/>
    <property type="match status" value="1"/>
</dbReference>
<evidence type="ECO:0000313" key="3">
    <source>
        <dbReference type="EMBL" id="MBB3933227.1"/>
    </source>
</evidence>
<dbReference type="RefSeq" id="WP_183400864.1">
    <property type="nucleotide sequence ID" value="NZ_JACIDS010000005.1"/>
</dbReference>
<name>A0A840AVX7_9HYPH</name>
<dbReference type="InterPro" id="IPR020904">
    <property type="entry name" value="Sc_DH/Rdtase_CS"/>
</dbReference>
<dbReference type="InterPro" id="IPR036291">
    <property type="entry name" value="NAD(P)-bd_dom_sf"/>
</dbReference>
<dbReference type="InterPro" id="IPR002347">
    <property type="entry name" value="SDR_fam"/>
</dbReference>
<reference evidence="3 4" key="1">
    <citation type="submission" date="2020-08" db="EMBL/GenBank/DDBJ databases">
        <title>Genomic Encyclopedia of Type Strains, Phase IV (KMG-IV): sequencing the most valuable type-strain genomes for metagenomic binning, comparative biology and taxonomic classification.</title>
        <authorList>
            <person name="Goeker M."/>
        </authorList>
    </citation>
    <scope>NUCLEOTIDE SEQUENCE [LARGE SCALE GENOMIC DNA]</scope>
    <source>
        <strain evidence="3 4">DSM 25966</strain>
    </source>
</reference>
<keyword evidence="2" id="KW-0560">Oxidoreductase</keyword>
<dbReference type="AlphaFoldDB" id="A0A840AVX7"/>
<dbReference type="PROSITE" id="PS00061">
    <property type="entry name" value="ADH_SHORT"/>
    <property type="match status" value="1"/>
</dbReference>
<dbReference type="GO" id="GO:0016491">
    <property type="term" value="F:oxidoreductase activity"/>
    <property type="evidence" value="ECO:0007669"/>
    <property type="project" value="UniProtKB-KW"/>
</dbReference>
<evidence type="ECO:0000256" key="1">
    <source>
        <dbReference type="ARBA" id="ARBA00006484"/>
    </source>
</evidence>
<dbReference type="SUPFAM" id="SSF51735">
    <property type="entry name" value="NAD(P)-binding Rossmann-fold domains"/>
    <property type="match status" value="1"/>
</dbReference>
<gene>
    <name evidence="3" type="ORF">GGR25_004291</name>
</gene>
<organism evidence="3 4">
    <name type="scientific">Kaistia hirudinis</name>
    <dbReference type="NCBI Taxonomy" id="1293440"/>
    <lineage>
        <taxon>Bacteria</taxon>
        <taxon>Pseudomonadati</taxon>
        <taxon>Pseudomonadota</taxon>
        <taxon>Alphaproteobacteria</taxon>
        <taxon>Hyphomicrobiales</taxon>
        <taxon>Kaistiaceae</taxon>
        <taxon>Kaistia</taxon>
    </lineage>
</organism>
<evidence type="ECO:0000256" key="2">
    <source>
        <dbReference type="ARBA" id="ARBA00023002"/>
    </source>
</evidence>
<dbReference type="PANTHER" id="PTHR24321:SF8">
    <property type="entry name" value="ESTRADIOL 17-BETA-DEHYDROGENASE 8-RELATED"/>
    <property type="match status" value="1"/>
</dbReference>